<proteinExistence type="predicted"/>
<dbReference type="Proteomes" id="UP000827813">
    <property type="component" value="Segment"/>
</dbReference>
<reference evidence="1 2" key="1">
    <citation type="submission" date="2021-04" db="EMBL/GenBank/DDBJ databases">
        <authorList>
            <person name="Shkoporov A.N."/>
            <person name="Stockdale S.R."/>
            <person name="Guerin E."/>
            <person name="Ross R.P."/>
            <person name="Hill C."/>
        </authorList>
    </citation>
    <scope>NUCLEOTIDE SEQUENCE [LARGE SCALE GENOMIC DNA]</scope>
    <source>
        <strain evidence="2">cr9_1</strain>
    </source>
</reference>
<name>A0AAE7V4H6_9CAUD</name>
<dbReference type="RefSeq" id="YP_010359779.1">
    <property type="nucleotide sequence ID" value="NC_062776.1"/>
</dbReference>
<gene>
    <name evidence="1" type="primary">gp_23140</name>
</gene>
<sequence length="181" mass="20895">MRYSFETKANKIYANKVASYAEEDAAKIIPTKFSLDIEIEEKEILNSIVNNYQVYINKSCTKGVRYSIAGELFDLIAYKLRRDTLLLASFIRLNIIYNGNYVEITEKDFIQFSGLQKNCFYNAIEDAINNKIIARTTRKSIYVVNHNMIFKGNLGEFIAKYKIKYPDGCKVDSNGKIILEH</sequence>
<evidence type="ECO:0000313" key="1">
    <source>
        <dbReference type="EMBL" id="QWM90207.1"/>
    </source>
</evidence>
<accession>A0AAE7V4H6</accession>
<dbReference type="KEGG" id="vg:75691272"/>
<protein>
    <submittedName>
        <fullName evidence="1">Transcription regulator</fullName>
    </submittedName>
</protein>
<organism evidence="1 2">
    <name type="scientific">uncultured phage cr9_1</name>
    <dbReference type="NCBI Taxonomy" id="2986400"/>
    <lineage>
        <taxon>Viruses</taxon>
        <taxon>Duplodnaviria</taxon>
        <taxon>Heunggongvirae</taxon>
        <taxon>Uroviricota</taxon>
        <taxon>Caudoviricetes</taxon>
        <taxon>Crassvirales</taxon>
        <taxon>Intestiviridae</taxon>
        <taxon>Crudevirinae</taxon>
        <taxon>Dabirmavirus</taxon>
        <taxon>Dabirmavirus hominis</taxon>
    </lineage>
</organism>
<evidence type="ECO:0000313" key="2">
    <source>
        <dbReference type="Proteomes" id="UP000827813"/>
    </source>
</evidence>
<keyword evidence="2" id="KW-1185">Reference proteome</keyword>
<dbReference type="EMBL" id="MZ130486">
    <property type="protein sequence ID" value="QWM90207.1"/>
    <property type="molecule type" value="Genomic_DNA"/>
</dbReference>
<dbReference type="GeneID" id="75691272"/>